<organism evidence="3 4">
    <name type="scientific">Plasmodium falciparum (isolate 7G8)</name>
    <dbReference type="NCBI Taxonomy" id="57266"/>
    <lineage>
        <taxon>Eukaryota</taxon>
        <taxon>Sar</taxon>
        <taxon>Alveolata</taxon>
        <taxon>Apicomplexa</taxon>
        <taxon>Aconoidasida</taxon>
        <taxon>Haemosporida</taxon>
        <taxon>Plasmodiidae</taxon>
        <taxon>Plasmodium</taxon>
        <taxon>Plasmodium (Laverania)</taxon>
    </lineage>
</organism>
<dbReference type="AlphaFoldDB" id="W7FN01"/>
<dbReference type="Pfam" id="PF02009">
    <property type="entry name" value="RIFIN"/>
    <property type="match status" value="2"/>
</dbReference>
<gene>
    <name evidence="3" type="ORF">PFBG_00012</name>
</gene>
<evidence type="ECO:0000313" key="4">
    <source>
        <dbReference type="Proteomes" id="UP000030688"/>
    </source>
</evidence>
<dbReference type="EMBL" id="KE123575">
    <property type="protein sequence ID" value="EUR82667.1"/>
    <property type="molecule type" value="Genomic_DNA"/>
</dbReference>
<reference evidence="3 4" key="2">
    <citation type="submission" date="2013-02" db="EMBL/GenBank/DDBJ databases">
        <title>The Genome Sequence of Plasmodium falciparum 7G8.</title>
        <authorList>
            <consortium name="The Broad Institute Genome Sequencing Platform"/>
            <consortium name="The Broad Institute Genome Sequencing Center for Infectious Disease"/>
            <person name="Neafsey D."/>
            <person name="Cheeseman I."/>
            <person name="Volkman S."/>
            <person name="Adams J."/>
            <person name="Walker B."/>
            <person name="Young S.K."/>
            <person name="Zeng Q."/>
            <person name="Gargeya S."/>
            <person name="Fitzgerald M."/>
            <person name="Haas B."/>
            <person name="Abouelleil A."/>
            <person name="Alvarado L."/>
            <person name="Arachchi H.M."/>
            <person name="Berlin A.M."/>
            <person name="Chapman S.B."/>
            <person name="Dewar J."/>
            <person name="Goldberg J."/>
            <person name="Griggs A."/>
            <person name="Gujja S."/>
            <person name="Hansen M."/>
            <person name="Howarth C."/>
            <person name="Imamovic A."/>
            <person name="Larimer J."/>
            <person name="McCowan C."/>
            <person name="Murphy C."/>
            <person name="Neiman D."/>
            <person name="Pearson M."/>
            <person name="Priest M."/>
            <person name="Roberts A."/>
            <person name="Saif S."/>
            <person name="Shea T."/>
            <person name="Sisk P."/>
            <person name="Sykes S."/>
            <person name="Wortman J."/>
            <person name="Nusbaum C."/>
            <person name="Birren B."/>
        </authorList>
    </citation>
    <scope>NUCLEOTIDE SEQUENCE [LARGE SCALE GENOMIC DNA]</scope>
    <source>
        <strain evidence="3 4">7G8</strain>
    </source>
</reference>
<evidence type="ECO:0000313" key="3">
    <source>
        <dbReference type="EMBL" id="EUR82667.1"/>
    </source>
</evidence>
<proteinExistence type="predicted"/>
<keyword evidence="2" id="KW-0732">Signal</keyword>
<feature type="signal peptide" evidence="2">
    <location>
        <begin position="1"/>
        <end position="19"/>
    </location>
</feature>
<sequence>MKVHYINILLFALPLYILDHKQRNHNSTTYHASKTKSIKTHRSLCECELYAPSDYDNDPEMKRVMQQFHDRTKQRFQEYDEIDAIPTCICEKSLADEVQKFCLKCGYRLGGALTSCEILGYTGIYSWEVVATSLAKEEAIKSGINAVLEYLSKFPGLNSLPGFNIAGMINSTNFNKSMSIMEILQGINNAACDNIGSSSTKSTFCAFLKQDGVKKLARCAQEAAQVGISETASVQGSKLASIKNTMLSSNTILIASAITILAIVLVMLIIYLILRYRRKKKMKKKLQYIKLLK</sequence>
<evidence type="ECO:0000256" key="2">
    <source>
        <dbReference type="SAM" id="SignalP"/>
    </source>
</evidence>
<name>W7FN01_PLAF8</name>
<evidence type="ECO:0008006" key="5">
    <source>
        <dbReference type="Google" id="ProtNLM"/>
    </source>
</evidence>
<keyword evidence="1" id="KW-1133">Transmembrane helix</keyword>
<reference evidence="4" key="1">
    <citation type="submission" date="2007-11" db="EMBL/GenBank/DDBJ databases">
        <authorList>
            <consortium name="The Broad Institute Genome Sequencing Platform"/>
            <person name="Volkman S.K."/>
            <person name="Daily J.P."/>
            <person name="Sarr O."/>
            <person name="Ndiaye D."/>
            <person name="Ndir O."/>
            <person name="Mboup S."/>
            <person name="Lukens A."/>
            <person name="Stange-Thomann N."/>
            <person name="Mauceli E."/>
            <person name="Gnerre S."/>
            <person name="Jaffe D."/>
            <person name="Zainoun J."/>
            <person name="Wiegand R.C."/>
            <person name="Birren B."/>
            <person name="Galagan J."/>
            <person name="Lander E."/>
            <person name="Wirth D.F."/>
        </authorList>
    </citation>
    <scope>NUCLEOTIDE SEQUENCE [LARGE SCALE GENOMIC DNA]</scope>
    <source>
        <strain evidence="4">7G8</strain>
    </source>
</reference>
<keyword evidence="1" id="KW-0812">Transmembrane</keyword>
<dbReference type="Proteomes" id="UP000030688">
    <property type="component" value="Unassembled WGS sequence"/>
</dbReference>
<accession>W7FN01</accession>
<feature type="chain" id="PRO_5004895128" description="Rifin" evidence="2">
    <location>
        <begin position="20"/>
        <end position="293"/>
    </location>
</feature>
<feature type="transmembrane region" description="Helical" evidence="1">
    <location>
        <begin position="252"/>
        <end position="274"/>
    </location>
</feature>
<protein>
    <recommendedName>
        <fullName evidence="5">Rifin</fullName>
    </recommendedName>
</protein>
<evidence type="ECO:0000256" key="1">
    <source>
        <dbReference type="SAM" id="Phobius"/>
    </source>
</evidence>
<dbReference type="InterPro" id="IPR006373">
    <property type="entry name" value="VSA_Rifin"/>
</dbReference>
<keyword evidence="1" id="KW-0472">Membrane</keyword>